<evidence type="ECO:0000313" key="2">
    <source>
        <dbReference type="EMBL" id="CAI9580165.1"/>
    </source>
</evidence>
<feature type="non-terminal residue" evidence="2">
    <location>
        <position position="90"/>
    </location>
</feature>
<gene>
    <name evidence="2" type="ORF">SPARVUS_LOCUS9242306</name>
</gene>
<organism evidence="2 3">
    <name type="scientific">Staurois parvus</name>
    <dbReference type="NCBI Taxonomy" id="386267"/>
    <lineage>
        <taxon>Eukaryota</taxon>
        <taxon>Metazoa</taxon>
        <taxon>Chordata</taxon>
        <taxon>Craniata</taxon>
        <taxon>Vertebrata</taxon>
        <taxon>Euteleostomi</taxon>
        <taxon>Amphibia</taxon>
        <taxon>Batrachia</taxon>
        <taxon>Anura</taxon>
        <taxon>Neobatrachia</taxon>
        <taxon>Ranoidea</taxon>
        <taxon>Ranidae</taxon>
        <taxon>Staurois</taxon>
    </lineage>
</organism>
<evidence type="ECO:0000256" key="1">
    <source>
        <dbReference type="SAM" id="SignalP"/>
    </source>
</evidence>
<feature type="chain" id="PRO_5046098683" description="Secreted protein" evidence="1">
    <location>
        <begin position="24"/>
        <end position="90"/>
    </location>
</feature>
<proteinExistence type="predicted"/>
<evidence type="ECO:0000313" key="3">
    <source>
        <dbReference type="Proteomes" id="UP001162483"/>
    </source>
</evidence>
<keyword evidence="1" id="KW-0732">Signal</keyword>
<keyword evidence="3" id="KW-1185">Reference proteome</keyword>
<feature type="signal peptide" evidence="1">
    <location>
        <begin position="1"/>
        <end position="23"/>
    </location>
</feature>
<sequence>MACISWILPHICLALVGFPPTYGLHSLDSPHIWLHLLDSPHIWPACISWIPPTYGLHSLDSSVIFYSTWSAPKHKTEISIFAWSLASPRI</sequence>
<accession>A0ABN9E5J6</accession>
<protein>
    <recommendedName>
        <fullName evidence="4">Secreted protein</fullName>
    </recommendedName>
</protein>
<reference evidence="2" key="1">
    <citation type="submission" date="2023-05" db="EMBL/GenBank/DDBJ databases">
        <authorList>
            <person name="Stuckert A."/>
        </authorList>
    </citation>
    <scope>NUCLEOTIDE SEQUENCE</scope>
</reference>
<evidence type="ECO:0008006" key="4">
    <source>
        <dbReference type="Google" id="ProtNLM"/>
    </source>
</evidence>
<dbReference type="Proteomes" id="UP001162483">
    <property type="component" value="Unassembled WGS sequence"/>
</dbReference>
<comment type="caution">
    <text evidence="2">The sequence shown here is derived from an EMBL/GenBank/DDBJ whole genome shotgun (WGS) entry which is preliminary data.</text>
</comment>
<name>A0ABN9E5J6_9NEOB</name>
<dbReference type="EMBL" id="CATNWA010015166">
    <property type="protein sequence ID" value="CAI9580165.1"/>
    <property type="molecule type" value="Genomic_DNA"/>
</dbReference>